<dbReference type="AlphaFoldDB" id="A0AAP0P171"/>
<proteinExistence type="predicted"/>
<dbReference type="EMBL" id="JBBNAG010000006">
    <property type="protein sequence ID" value="KAK9126309.1"/>
    <property type="molecule type" value="Genomic_DNA"/>
</dbReference>
<evidence type="ECO:0000313" key="3">
    <source>
        <dbReference type="Proteomes" id="UP001419268"/>
    </source>
</evidence>
<protein>
    <submittedName>
        <fullName evidence="2">Uncharacterized protein</fullName>
    </submittedName>
</protein>
<evidence type="ECO:0000313" key="2">
    <source>
        <dbReference type="EMBL" id="KAK9126309.1"/>
    </source>
</evidence>
<gene>
    <name evidence="2" type="ORF">Scep_015155</name>
</gene>
<feature type="compositionally biased region" description="Low complexity" evidence="1">
    <location>
        <begin position="47"/>
        <end position="61"/>
    </location>
</feature>
<keyword evidence="3" id="KW-1185">Reference proteome</keyword>
<organism evidence="2 3">
    <name type="scientific">Stephania cephalantha</name>
    <dbReference type="NCBI Taxonomy" id="152367"/>
    <lineage>
        <taxon>Eukaryota</taxon>
        <taxon>Viridiplantae</taxon>
        <taxon>Streptophyta</taxon>
        <taxon>Embryophyta</taxon>
        <taxon>Tracheophyta</taxon>
        <taxon>Spermatophyta</taxon>
        <taxon>Magnoliopsida</taxon>
        <taxon>Ranunculales</taxon>
        <taxon>Menispermaceae</taxon>
        <taxon>Menispermoideae</taxon>
        <taxon>Cissampelideae</taxon>
        <taxon>Stephania</taxon>
    </lineage>
</organism>
<evidence type="ECO:0000256" key="1">
    <source>
        <dbReference type="SAM" id="MobiDB-lite"/>
    </source>
</evidence>
<name>A0AAP0P171_9MAGN</name>
<comment type="caution">
    <text evidence="2">The sequence shown here is derived from an EMBL/GenBank/DDBJ whole genome shotgun (WGS) entry which is preliminary data.</text>
</comment>
<dbReference type="Proteomes" id="UP001419268">
    <property type="component" value="Unassembled WGS sequence"/>
</dbReference>
<accession>A0AAP0P171</accession>
<sequence>MRYWATTSENVEPACVENPKVMAQGHFCPKKWAQNPKIRPKNDLTNGGAEASGSAPGSQEGVFDRTLDAEVLERRVGRHSDGVSVMVGKLLKCGAGALWRHVGRHSAQVSAMNGMLLEFGAVVMSWRWGAVRGIMALSGAS</sequence>
<feature type="region of interest" description="Disordered" evidence="1">
    <location>
        <begin position="32"/>
        <end position="61"/>
    </location>
</feature>
<reference evidence="2 3" key="1">
    <citation type="submission" date="2024-01" db="EMBL/GenBank/DDBJ databases">
        <title>Genome assemblies of Stephania.</title>
        <authorList>
            <person name="Yang L."/>
        </authorList>
    </citation>
    <scope>NUCLEOTIDE SEQUENCE [LARGE SCALE GENOMIC DNA]</scope>
    <source>
        <strain evidence="2">JXDWG</strain>
        <tissue evidence="2">Leaf</tissue>
    </source>
</reference>